<evidence type="ECO:0000256" key="1">
    <source>
        <dbReference type="ARBA" id="ARBA00004245"/>
    </source>
</evidence>
<dbReference type="GO" id="GO:0005875">
    <property type="term" value="C:microtubule associated complex"/>
    <property type="evidence" value="ECO:0007669"/>
    <property type="project" value="TreeGrafter"/>
</dbReference>
<evidence type="ECO:0000256" key="7">
    <source>
        <dbReference type="PROSITE-ProRule" id="PRU00283"/>
    </source>
</evidence>
<keyword evidence="11" id="KW-1185">Reference proteome</keyword>
<comment type="subcellular location">
    <subcellularLocation>
        <location evidence="1">Cytoplasm</location>
        <location evidence="1">Cytoskeleton</location>
    </subcellularLocation>
</comment>
<dbReference type="SUPFAM" id="SSF52540">
    <property type="entry name" value="P-loop containing nucleoside triphosphate hydrolases"/>
    <property type="match status" value="1"/>
</dbReference>
<dbReference type="PANTHER" id="PTHR47969:SF15">
    <property type="entry name" value="CHROMOSOME-ASSOCIATED KINESIN KIF4A-RELATED"/>
    <property type="match status" value="1"/>
</dbReference>
<dbReference type="InterPro" id="IPR036961">
    <property type="entry name" value="Kinesin_motor_dom_sf"/>
</dbReference>
<protein>
    <recommendedName>
        <fullName evidence="9">Kinesin motor domain-containing protein</fullName>
    </recommendedName>
</protein>
<keyword evidence="6" id="KW-0206">Cytoskeleton</keyword>
<dbReference type="GO" id="GO:0051231">
    <property type="term" value="P:spindle elongation"/>
    <property type="evidence" value="ECO:0007669"/>
    <property type="project" value="TreeGrafter"/>
</dbReference>
<keyword evidence="5 8" id="KW-0175">Coiled coil</keyword>
<reference evidence="10 11" key="1">
    <citation type="submission" date="2020-02" db="EMBL/GenBank/DDBJ databases">
        <authorList>
            <person name="Ferguson B K."/>
        </authorList>
    </citation>
    <scope>NUCLEOTIDE SEQUENCE [LARGE SCALE GENOMIC DNA]</scope>
</reference>
<dbReference type="GO" id="GO:0003777">
    <property type="term" value="F:microtubule motor activity"/>
    <property type="evidence" value="ECO:0007669"/>
    <property type="project" value="InterPro"/>
</dbReference>
<dbReference type="GO" id="GO:0007018">
    <property type="term" value="P:microtubule-based movement"/>
    <property type="evidence" value="ECO:0007669"/>
    <property type="project" value="InterPro"/>
</dbReference>
<comment type="similarity">
    <text evidence="7">Belongs to the TRAFAC class myosin-kinesin ATPase superfamily. Kinesin family.</text>
</comment>
<dbReference type="GO" id="GO:0007052">
    <property type="term" value="P:mitotic spindle organization"/>
    <property type="evidence" value="ECO:0007669"/>
    <property type="project" value="TreeGrafter"/>
</dbReference>
<evidence type="ECO:0000259" key="9">
    <source>
        <dbReference type="PROSITE" id="PS50067"/>
    </source>
</evidence>
<dbReference type="Gene3D" id="3.40.850.10">
    <property type="entry name" value="Kinesin motor domain"/>
    <property type="match status" value="1"/>
</dbReference>
<dbReference type="InterPro" id="IPR027417">
    <property type="entry name" value="P-loop_NTPase"/>
</dbReference>
<organism evidence="10 11">
    <name type="scientific">Nesidiocoris tenuis</name>
    <dbReference type="NCBI Taxonomy" id="355587"/>
    <lineage>
        <taxon>Eukaryota</taxon>
        <taxon>Metazoa</taxon>
        <taxon>Ecdysozoa</taxon>
        <taxon>Arthropoda</taxon>
        <taxon>Hexapoda</taxon>
        <taxon>Insecta</taxon>
        <taxon>Pterygota</taxon>
        <taxon>Neoptera</taxon>
        <taxon>Paraneoptera</taxon>
        <taxon>Hemiptera</taxon>
        <taxon>Heteroptera</taxon>
        <taxon>Panheteroptera</taxon>
        <taxon>Cimicomorpha</taxon>
        <taxon>Miridae</taxon>
        <taxon>Dicyphina</taxon>
        <taxon>Nesidiocoris</taxon>
    </lineage>
</organism>
<evidence type="ECO:0000256" key="6">
    <source>
        <dbReference type="ARBA" id="ARBA00023212"/>
    </source>
</evidence>
<comment type="caution">
    <text evidence="7">Lacks conserved residue(s) required for the propagation of feature annotation.</text>
</comment>
<dbReference type="PANTHER" id="PTHR47969">
    <property type="entry name" value="CHROMOSOME-ASSOCIATED KINESIN KIF4A-RELATED"/>
    <property type="match status" value="1"/>
</dbReference>
<proteinExistence type="inferred from homology"/>
<accession>A0A6H5GVV0</accession>
<evidence type="ECO:0000256" key="2">
    <source>
        <dbReference type="ARBA" id="ARBA00022490"/>
    </source>
</evidence>
<evidence type="ECO:0000256" key="5">
    <source>
        <dbReference type="ARBA" id="ARBA00023054"/>
    </source>
</evidence>
<dbReference type="OrthoDB" id="3176171at2759"/>
<gene>
    <name evidence="10" type="ORF">NTEN_LOCUS12900</name>
</gene>
<keyword evidence="2" id="KW-0963">Cytoplasm</keyword>
<feature type="domain" description="Kinesin motor" evidence="9">
    <location>
        <begin position="1"/>
        <end position="28"/>
    </location>
</feature>
<evidence type="ECO:0000256" key="8">
    <source>
        <dbReference type="SAM" id="Coils"/>
    </source>
</evidence>
<dbReference type="AlphaFoldDB" id="A0A6H5GVV0"/>
<evidence type="ECO:0000256" key="3">
    <source>
        <dbReference type="ARBA" id="ARBA00022741"/>
    </source>
</evidence>
<dbReference type="Proteomes" id="UP000479000">
    <property type="component" value="Unassembled WGS sequence"/>
</dbReference>
<evidence type="ECO:0000313" key="11">
    <source>
        <dbReference type="Proteomes" id="UP000479000"/>
    </source>
</evidence>
<name>A0A6H5GVV0_9HEMI</name>
<dbReference type="GO" id="GO:0008017">
    <property type="term" value="F:microtubule binding"/>
    <property type="evidence" value="ECO:0007669"/>
    <property type="project" value="InterPro"/>
</dbReference>
<keyword evidence="4" id="KW-0067">ATP-binding</keyword>
<dbReference type="PROSITE" id="PS50067">
    <property type="entry name" value="KINESIN_MOTOR_2"/>
    <property type="match status" value="1"/>
</dbReference>
<dbReference type="InterPro" id="IPR001752">
    <property type="entry name" value="Kinesin_motor_dom"/>
</dbReference>
<dbReference type="GO" id="GO:0005524">
    <property type="term" value="F:ATP binding"/>
    <property type="evidence" value="ECO:0007669"/>
    <property type="project" value="UniProtKB-KW"/>
</dbReference>
<evidence type="ECO:0000256" key="4">
    <source>
        <dbReference type="ARBA" id="ARBA00022840"/>
    </source>
</evidence>
<dbReference type="EMBL" id="CADCXU010019157">
    <property type="protein sequence ID" value="CAB0007628.1"/>
    <property type="molecule type" value="Genomic_DNA"/>
</dbReference>
<dbReference type="InterPro" id="IPR027640">
    <property type="entry name" value="Kinesin-like_fam"/>
</dbReference>
<keyword evidence="3" id="KW-0547">Nucleotide-binding</keyword>
<evidence type="ECO:0000313" key="10">
    <source>
        <dbReference type="EMBL" id="CAB0007628.1"/>
    </source>
</evidence>
<sequence length="379" mass="44198">MIACVSPADYNRDETVSTLRYADRARKIKNKPIVNQDPVSAEIARLRKEVRIHCAGVLEQRRKRLQELEQKVHNLMKKCAEQERLLKMKECSEEKIKKLRTEIMEGKQLKVRLIQQMKTEGDRFRSYKQEKDREVCLLRSQNQKKQNQLKKMEQIHAMQQNVLKRKLEAAAAANKRIMATLERQKQAKLKRMKSSPMELIKDKVSEEMELIESEYQAQRSLDNLIQDRAALKKQLNCIMESLKDPSISQEEKAKLHQDMKDIEDDLAMRSAEIGDLQQKLSDIHQDDAARANWDIVQTMTDAKFAITHVMSLASEKVKDCMNATQKLTETKVNSYEDAFRNYVDDQVRCYFLSLLSGTLSCDQSIPKLIQSTIKRRIRI</sequence>
<feature type="coiled-coil region" evidence="8">
    <location>
        <begin position="58"/>
        <end position="109"/>
    </location>
</feature>
<dbReference type="Pfam" id="PF25764">
    <property type="entry name" value="KIF21A_4th"/>
    <property type="match status" value="1"/>
</dbReference>